<feature type="region of interest" description="Disordered" evidence="5">
    <location>
        <begin position="125"/>
        <end position="177"/>
    </location>
</feature>
<comment type="similarity">
    <text evidence="1">Belongs to the bacterial solute-binding protein 9 family.</text>
</comment>
<evidence type="ECO:0000313" key="8">
    <source>
        <dbReference type="Proteomes" id="UP000784435"/>
    </source>
</evidence>
<dbReference type="GO" id="GO:0030001">
    <property type="term" value="P:metal ion transport"/>
    <property type="evidence" value="ECO:0007669"/>
    <property type="project" value="InterPro"/>
</dbReference>
<dbReference type="PANTHER" id="PTHR42953:SF3">
    <property type="entry name" value="HIGH-AFFINITY ZINC UPTAKE SYSTEM PROTEIN ZNUA"/>
    <property type="match status" value="1"/>
</dbReference>
<evidence type="ECO:0000256" key="5">
    <source>
        <dbReference type="SAM" id="MobiDB-lite"/>
    </source>
</evidence>
<feature type="compositionally biased region" description="Basic and acidic residues" evidence="5">
    <location>
        <begin position="160"/>
        <end position="172"/>
    </location>
</feature>
<evidence type="ECO:0000256" key="4">
    <source>
        <dbReference type="SAM" id="Coils"/>
    </source>
</evidence>
<feature type="signal peptide" evidence="6">
    <location>
        <begin position="1"/>
        <end position="19"/>
    </location>
</feature>
<evidence type="ECO:0000313" key="7">
    <source>
        <dbReference type="EMBL" id="HJG80055.1"/>
    </source>
</evidence>
<protein>
    <submittedName>
        <fullName evidence="7">Zinc ABC transporter substrate-binding protein</fullName>
    </submittedName>
</protein>
<dbReference type="PROSITE" id="PS51257">
    <property type="entry name" value="PROKAR_LIPOPROTEIN"/>
    <property type="match status" value="1"/>
</dbReference>
<dbReference type="EMBL" id="DYUK01000141">
    <property type="protein sequence ID" value="HJG80055.1"/>
    <property type="molecule type" value="Genomic_DNA"/>
</dbReference>
<dbReference type="SUPFAM" id="SSF53807">
    <property type="entry name" value="Helical backbone' metal receptor"/>
    <property type="match status" value="1"/>
</dbReference>
<feature type="compositionally biased region" description="Basic and acidic residues" evidence="5">
    <location>
        <begin position="131"/>
        <end position="153"/>
    </location>
</feature>
<dbReference type="AlphaFoldDB" id="A0A921MD51"/>
<feature type="coiled-coil region" evidence="4">
    <location>
        <begin position="206"/>
        <end position="233"/>
    </location>
</feature>
<dbReference type="Pfam" id="PF01297">
    <property type="entry name" value="ZnuA"/>
    <property type="match status" value="1"/>
</dbReference>
<evidence type="ECO:0000256" key="2">
    <source>
        <dbReference type="ARBA" id="ARBA00022448"/>
    </source>
</evidence>
<reference evidence="7" key="1">
    <citation type="journal article" date="2021" name="PeerJ">
        <title>Extensive microbial diversity within the chicken gut microbiome revealed by metagenomics and culture.</title>
        <authorList>
            <person name="Gilroy R."/>
            <person name="Ravi A."/>
            <person name="Getino M."/>
            <person name="Pursley I."/>
            <person name="Horton D.L."/>
            <person name="Alikhan N.F."/>
            <person name="Baker D."/>
            <person name="Gharbi K."/>
            <person name="Hall N."/>
            <person name="Watson M."/>
            <person name="Adriaenssens E.M."/>
            <person name="Foster-Nyarko E."/>
            <person name="Jarju S."/>
            <person name="Secka A."/>
            <person name="Antonio M."/>
            <person name="Oren A."/>
            <person name="Chaudhuri R.R."/>
            <person name="La Ragione R."/>
            <person name="Hildebrand F."/>
            <person name="Pallen M.J."/>
        </authorList>
    </citation>
    <scope>NUCLEOTIDE SEQUENCE</scope>
    <source>
        <strain evidence="7">ChiGjej5B5-7349</strain>
    </source>
</reference>
<proteinExistence type="inferred from homology"/>
<keyword evidence="4" id="KW-0175">Coiled coil</keyword>
<feature type="chain" id="PRO_5039226057" evidence="6">
    <location>
        <begin position="20"/>
        <end position="347"/>
    </location>
</feature>
<dbReference type="InterPro" id="IPR050492">
    <property type="entry name" value="Bact_metal-bind_prot9"/>
</dbReference>
<comment type="caution">
    <text evidence="7">The sequence shown here is derived from an EMBL/GenBank/DDBJ whole genome shotgun (WGS) entry which is preliminary data.</text>
</comment>
<dbReference type="Proteomes" id="UP000784435">
    <property type="component" value="Unassembled WGS sequence"/>
</dbReference>
<dbReference type="InterPro" id="IPR006127">
    <property type="entry name" value="ZnuA-like"/>
</dbReference>
<keyword evidence="2" id="KW-0813">Transport</keyword>
<dbReference type="PANTHER" id="PTHR42953">
    <property type="entry name" value="HIGH-AFFINITY ZINC UPTAKE SYSTEM PROTEIN ZNUA-RELATED"/>
    <property type="match status" value="1"/>
</dbReference>
<evidence type="ECO:0000256" key="3">
    <source>
        <dbReference type="ARBA" id="ARBA00022729"/>
    </source>
</evidence>
<evidence type="ECO:0000256" key="6">
    <source>
        <dbReference type="SAM" id="SignalP"/>
    </source>
</evidence>
<accession>A0A921MD51</accession>
<sequence length="347" mass="36658">MRRSQVLVAALPLSALVLAGCGGETQAAGDGDGTTVVTSTNVYASLVEAVAADTEVQVEPIIDDAAQDPHEYEASSRDQLTLSRADMVVMNGGGYDAFVTTMLGALDTEPTVVDAVSVSDLPGAAEAAAGGHDHDHSHDHGSEEGDDEGHDHEGEDSEEGHEGHDHAGHDHGPGSFNEHVWYSIPTMVTLVEEIEHHLAEVAPDDAAAFEENAQALTDELTGLQSRVEELAEEHEGEGAAVTEPVALWLFEDLGLTNVIPEDFVYSVEAGSDVSPLVVAEATEALETQDVQVFAYNSQTSGPEAEAMRETADAQDVPVVEMTETIQSDDDYVTWMSGIVDSVEQALA</sequence>
<evidence type="ECO:0000256" key="1">
    <source>
        <dbReference type="ARBA" id="ARBA00011028"/>
    </source>
</evidence>
<reference evidence="7" key="2">
    <citation type="submission" date="2021-09" db="EMBL/GenBank/DDBJ databases">
        <authorList>
            <person name="Gilroy R."/>
        </authorList>
    </citation>
    <scope>NUCLEOTIDE SEQUENCE</scope>
    <source>
        <strain evidence="7">ChiGjej5B5-7349</strain>
    </source>
</reference>
<dbReference type="Gene3D" id="3.40.50.1980">
    <property type="entry name" value="Nitrogenase molybdenum iron protein domain"/>
    <property type="match status" value="2"/>
</dbReference>
<name>A0A921MD51_9MICO</name>
<dbReference type="GO" id="GO:0046872">
    <property type="term" value="F:metal ion binding"/>
    <property type="evidence" value="ECO:0007669"/>
    <property type="project" value="InterPro"/>
</dbReference>
<keyword evidence="3 6" id="KW-0732">Signal</keyword>
<gene>
    <name evidence="7" type="ORF">K8V08_06555</name>
</gene>
<organism evidence="7 8">
    <name type="scientific">Brevibacterium senegalense</name>
    <dbReference type="NCBI Taxonomy" id="1033736"/>
    <lineage>
        <taxon>Bacteria</taxon>
        <taxon>Bacillati</taxon>
        <taxon>Actinomycetota</taxon>
        <taxon>Actinomycetes</taxon>
        <taxon>Micrococcales</taxon>
        <taxon>Brevibacteriaceae</taxon>
        <taxon>Brevibacterium</taxon>
    </lineage>
</organism>